<reference evidence="5 6" key="1">
    <citation type="submission" date="2012-12" db="EMBL/GenBank/DDBJ databases">
        <title>Genome assembly of Fulvivirga imtechensis AK7.</title>
        <authorList>
            <person name="Nupur N."/>
            <person name="Khatri I."/>
            <person name="Kumar R."/>
            <person name="Subramanian S."/>
            <person name="Pinnaka A."/>
        </authorList>
    </citation>
    <scope>NUCLEOTIDE SEQUENCE [LARGE SCALE GENOMIC DNA]</scope>
    <source>
        <strain evidence="5 6">AK7</strain>
    </source>
</reference>
<dbReference type="Pfam" id="PF01903">
    <property type="entry name" value="CbiX"/>
    <property type="match status" value="1"/>
</dbReference>
<evidence type="ECO:0000313" key="5">
    <source>
        <dbReference type="EMBL" id="ELR69094.1"/>
    </source>
</evidence>
<dbReference type="PANTHER" id="PTHR33542:SF3">
    <property type="entry name" value="SIROHYDROCHLORIN FERROCHELATASE, CHLOROPLASTIC"/>
    <property type="match status" value="1"/>
</dbReference>
<keyword evidence="6" id="KW-1185">Reference proteome</keyword>
<evidence type="ECO:0000313" key="6">
    <source>
        <dbReference type="Proteomes" id="UP000011135"/>
    </source>
</evidence>
<dbReference type="SUPFAM" id="SSF53800">
    <property type="entry name" value="Chelatase"/>
    <property type="match status" value="1"/>
</dbReference>
<proteinExistence type="predicted"/>
<keyword evidence="2" id="KW-0456">Lyase</keyword>
<feature type="region of interest" description="Disordered" evidence="3">
    <location>
        <begin position="120"/>
        <end position="155"/>
    </location>
</feature>
<dbReference type="PANTHER" id="PTHR33542">
    <property type="entry name" value="SIROHYDROCHLORIN FERROCHELATASE, CHLOROPLASTIC"/>
    <property type="match status" value="1"/>
</dbReference>
<evidence type="ECO:0000256" key="2">
    <source>
        <dbReference type="ARBA" id="ARBA00023239"/>
    </source>
</evidence>
<gene>
    <name evidence="5" type="ORF">C900_05483</name>
</gene>
<keyword evidence="1" id="KW-0479">Metal-binding</keyword>
<dbReference type="OrthoDB" id="1489951at2"/>
<dbReference type="InterPro" id="IPR050963">
    <property type="entry name" value="Sirohydro_Cobaltochel/CbiX"/>
</dbReference>
<sequence>MKTLIRTFIVAMWLIFSTVAVALTHSTPKVGILILAHGGSNSWNEHVEAAVAPIRSDFPVEIAYGMALPRTIQQGINNLENNGVDKIIVVPLFISSHSFIIRQTEYLLGKRNELADPPIVMDHSGGHGGHGTSGHHGSQHGASDQHHSAGSGHKPELLPLQFKSEIIMTTPLDNHPLVASMLYDRIQELSERPAQETVVIVGHGPNPEDDNRKWVKAMESLADQIREKQKTAGTQSKFIFTTTVRDDADEAIYEQARENLRNMVHQAGKQGDVIVVPLLLSKGGVEKGIVKRLEGLTYKWSGKTLLPDSKITEFIRVSIDQALHSKL</sequence>
<dbReference type="EMBL" id="AMZN01000084">
    <property type="protein sequence ID" value="ELR69094.1"/>
    <property type="molecule type" value="Genomic_DNA"/>
</dbReference>
<dbReference type="STRING" id="1237149.C900_05483"/>
<keyword evidence="4" id="KW-0732">Signal</keyword>
<dbReference type="GO" id="GO:0016829">
    <property type="term" value="F:lyase activity"/>
    <property type="evidence" value="ECO:0007669"/>
    <property type="project" value="UniProtKB-KW"/>
</dbReference>
<evidence type="ECO:0000256" key="4">
    <source>
        <dbReference type="SAM" id="SignalP"/>
    </source>
</evidence>
<name>L8JNI5_9BACT</name>
<accession>L8JNI5</accession>
<dbReference type="eggNOG" id="COG2138">
    <property type="taxonomic scope" value="Bacteria"/>
</dbReference>
<dbReference type="Gene3D" id="3.40.50.1400">
    <property type="match status" value="2"/>
</dbReference>
<evidence type="ECO:0000256" key="3">
    <source>
        <dbReference type="SAM" id="MobiDB-lite"/>
    </source>
</evidence>
<dbReference type="Proteomes" id="UP000011135">
    <property type="component" value="Unassembled WGS sequence"/>
</dbReference>
<feature type="signal peptide" evidence="4">
    <location>
        <begin position="1"/>
        <end position="22"/>
    </location>
</feature>
<evidence type="ECO:0000256" key="1">
    <source>
        <dbReference type="ARBA" id="ARBA00022723"/>
    </source>
</evidence>
<dbReference type="AlphaFoldDB" id="L8JNI5"/>
<organism evidence="5 6">
    <name type="scientific">Fulvivirga imtechensis AK7</name>
    <dbReference type="NCBI Taxonomy" id="1237149"/>
    <lineage>
        <taxon>Bacteria</taxon>
        <taxon>Pseudomonadati</taxon>
        <taxon>Bacteroidota</taxon>
        <taxon>Cytophagia</taxon>
        <taxon>Cytophagales</taxon>
        <taxon>Fulvivirgaceae</taxon>
        <taxon>Fulvivirga</taxon>
    </lineage>
</organism>
<dbReference type="RefSeq" id="WP_009582577.1">
    <property type="nucleotide sequence ID" value="NZ_AMZN01000084.1"/>
</dbReference>
<dbReference type="InterPro" id="IPR002762">
    <property type="entry name" value="CbiX-like"/>
</dbReference>
<comment type="caution">
    <text evidence="5">The sequence shown here is derived from an EMBL/GenBank/DDBJ whole genome shotgun (WGS) entry which is preliminary data.</text>
</comment>
<feature type="chain" id="PRO_5003993217" description="Sirohydrochlorin cobaltochelatase" evidence="4">
    <location>
        <begin position="23"/>
        <end position="327"/>
    </location>
</feature>
<evidence type="ECO:0008006" key="7">
    <source>
        <dbReference type="Google" id="ProtNLM"/>
    </source>
</evidence>
<dbReference type="GO" id="GO:0046872">
    <property type="term" value="F:metal ion binding"/>
    <property type="evidence" value="ECO:0007669"/>
    <property type="project" value="UniProtKB-KW"/>
</dbReference>
<protein>
    <recommendedName>
        <fullName evidence="7">Sirohydrochlorin cobaltochelatase</fullName>
    </recommendedName>
</protein>